<gene>
    <name evidence="3" type="ORF">EVG20_g3993</name>
</gene>
<proteinExistence type="predicted"/>
<evidence type="ECO:0000256" key="1">
    <source>
        <dbReference type="SAM" id="MobiDB-lite"/>
    </source>
</evidence>
<dbReference type="PANTHER" id="PTHR37792:SF1">
    <property type="entry name" value="RIBONUCLEASE MRP PROTEIN SUBUNIT RMP1"/>
    <property type="match status" value="1"/>
</dbReference>
<feature type="region of interest" description="Disordered" evidence="1">
    <location>
        <begin position="311"/>
        <end position="336"/>
    </location>
</feature>
<evidence type="ECO:0000259" key="2">
    <source>
        <dbReference type="Pfam" id="PF14780"/>
    </source>
</evidence>
<dbReference type="OrthoDB" id="114080at2759"/>
<dbReference type="InterPro" id="IPR027951">
    <property type="entry name" value="Nepro_N"/>
</dbReference>
<dbReference type="GO" id="GO:0042134">
    <property type="term" value="F:rRNA primary transcript binding"/>
    <property type="evidence" value="ECO:0007669"/>
    <property type="project" value="InterPro"/>
</dbReference>
<evidence type="ECO:0000313" key="4">
    <source>
        <dbReference type="Proteomes" id="UP000298327"/>
    </source>
</evidence>
<dbReference type="PANTHER" id="PTHR37792">
    <property type="entry name" value="RIBONUCLEASE MRP PROTEIN SUBUNIT RMP1"/>
    <property type="match status" value="1"/>
</dbReference>
<dbReference type="AlphaFoldDB" id="A0A4Y9YZX1"/>
<sequence length="346" mass="38229">MLSRASASSAAAFTPRATLDLPCQEAVDVFLKEIKTPIRRTKLVLSALTGESGVLERLYYKGKNQHGASLFWQRLSEMRRYSRRLQDMDLLALLEAVRASFYSPEPTTSSKRLKGAWTHYPASPYFTFVLGQLRVAILLTKKTLERLSAIYQFTNLVMQNGAFLQLTLAVVAIISRVHQAVTDLRVVLEDFSEKCRNIFQRLYLGMVAPLAAPADIYASNNADAPSSITLEVHPAASEIDLTEDIGLSLDRMEGANAHIGHRTVDNPLALGGSSNDAISREVAFRASGSAVMQDATRQPCLFSSSSVSNSVLVKRKQPKDEDKASVKKAKKAKKRKDEIDDIFGMF</sequence>
<dbReference type="Pfam" id="PF14780">
    <property type="entry name" value="NEPRO_N"/>
    <property type="match status" value="1"/>
</dbReference>
<dbReference type="GO" id="GO:0000172">
    <property type="term" value="C:ribonuclease MRP complex"/>
    <property type="evidence" value="ECO:0007669"/>
    <property type="project" value="InterPro"/>
</dbReference>
<dbReference type="Proteomes" id="UP000298327">
    <property type="component" value="Unassembled WGS sequence"/>
</dbReference>
<dbReference type="GO" id="GO:0000294">
    <property type="term" value="P:nuclear-transcribed mRNA catabolic process, RNase MRP-dependent"/>
    <property type="evidence" value="ECO:0007669"/>
    <property type="project" value="TreeGrafter"/>
</dbReference>
<feature type="domain" description="Nucleolus and neural progenitor protein-like N-terminal" evidence="2">
    <location>
        <begin position="23"/>
        <end position="179"/>
    </location>
</feature>
<reference evidence="3 4" key="1">
    <citation type="submission" date="2019-02" db="EMBL/GenBank/DDBJ databases">
        <title>Genome sequencing of the rare red list fungi Dentipellis fragilis.</title>
        <authorList>
            <person name="Buettner E."/>
            <person name="Kellner H."/>
        </authorList>
    </citation>
    <scope>NUCLEOTIDE SEQUENCE [LARGE SCALE GENOMIC DNA]</scope>
    <source>
        <strain evidence="3 4">DSM 105465</strain>
    </source>
</reference>
<organism evidence="3 4">
    <name type="scientific">Dentipellis fragilis</name>
    <dbReference type="NCBI Taxonomy" id="205917"/>
    <lineage>
        <taxon>Eukaryota</taxon>
        <taxon>Fungi</taxon>
        <taxon>Dikarya</taxon>
        <taxon>Basidiomycota</taxon>
        <taxon>Agaricomycotina</taxon>
        <taxon>Agaricomycetes</taxon>
        <taxon>Russulales</taxon>
        <taxon>Hericiaceae</taxon>
        <taxon>Dentipellis</taxon>
    </lineage>
</organism>
<evidence type="ECO:0000313" key="3">
    <source>
        <dbReference type="EMBL" id="TFY67297.1"/>
    </source>
</evidence>
<protein>
    <recommendedName>
        <fullName evidence="2">Nucleolus and neural progenitor protein-like N-terminal domain-containing protein</fullName>
    </recommendedName>
</protein>
<comment type="caution">
    <text evidence="3">The sequence shown here is derived from an EMBL/GenBank/DDBJ whole genome shotgun (WGS) entry which is preliminary data.</text>
</comment>
<dbReference type="EMBL" id="SEOQ01000194">
    <property type="protein sequence ID" value="TFY67297.1"/>
    <property type="molecule type" value="Genomic_DNA"/>
</dbReference>
<dbReference type="STRING" id="205917.A0A4Y9YZX1"/>
<name>A0A4Y9YZX1_9AGAM</name>
<dbReference type="InterPro" id="IPR047205">
    <property type="entry name" value="RMP1"/>
</dbReference>
<keyword evidence="4" id="KW-1185">Reference proteome</keyword>
<dbReference type="GO" id="GO:0000466">
    <property type="term" value="P:maturation of 5.8S rRNA from tricistronic rRNA transcript (SSU-rRNA, 5.8S rRNA, LSU-rRNA)"/>
    <property type="evidence" value="ECO:0007669"/>
    <property type="project" value="TreeGrafter"/>
</dbReference>
<accession>A0A4Y9YZX1</accession>